<feature type="compositionally biased region" description="Polar residues" evidence="6">
    <location>
        <begin position="314"/>
        <end position="323"/>
    </location>
</feature>
<evidence type="ECO:0000256" key="6">
    <source>
        <dbReference type="SAM" id="MobiDB-lite"/>
    </source>
</evidence>
<evidence type="ECO:0000256" key="5">
    <source>
        <dbReference type="ARBA" id="ARBA00022840"/>
    </source>
</evidence>
<keyword evidence="5" id="KW-0067">ATP-binding</keyword>
<keyword evidence="1" id="KW-0723">Serine/threonine-protein kinase</keyword>
<feature type="region of interest" description="Disordered" evidence="6">
    <location>
        <begin position="18"/>
        <end position="59"/>
    </location>
</feature>
<dbReference type="InterPro" id="IPR008271">
    <property type="entry name" value="Ser/Thr_kinase_AS"/>
</dbReference>
<dbReference type="SUPFAM" id="SSF56112">
    <property type="entry name" value="Protein kinase-like (PK-like)"/>
    <property type="match status" value="1"/>
</dbReference>
<feature type="compositionally biased region" description="Basic and acidic residues" evidence="6">
    <location>
        <begin position="299"/>
        <end position="313"/>
    </location>
</feature>
<dbReference type="GO" id="GO:0004674">
    <property type="term" value="F:protein serine/threonine kinase activity"/>
    <property type="evidence" value="ECO:0007669"/>
    <property type="project" value="UniProtKB-KW"/>
</dbReference>
<evidence type="ECO:0000256" key="3">
    <source>
        <dbReference type="ARBA" id="ARBA00022741"/>
    </source>
</evidence>
<dbReference type="Pfam" id="PF00069">
    <property type="entry name" value="Pkinase"/>
    <property type="match status" value="1"/>
</dbReference>
<dbReference type="GO" id="GO:0005524">
    <property type="term" value="F:ATP binding"/>
    <property type="evidence" value="ECO:0007669"/>
    <property type="project" value="UniProtKB-KW"/>
</dbReference>
<keyword evidence="9" id="KW-1185">Reference proteome</keyword>
<dbReference type="GO" id="GO:0000165">
    <property type="term" value="P:MAPK cascade"/>
    <property type="evidence" value="ECO:0007669"/>
    <property type="project" value="UniProtKB-ARBA"/>
</dbReference>
<dbReference type="PANTHER" id="PTHR47448">
    <property type="entry name" value="DUAL SPECIFICITY MITOGEN-ACTIVATED PROTEIN KINASE KINASE DSOR1-LIKE PROTEIN"/>
    <property type="match status" value="1"/>
</dbReference>
<feature type="compositionally biased region" description="Basic residues" evidence="6">
    <location>
        <begin position="324"/>
        <end position="333"/>
    </location>
</feature>
<dbReference type="SMART" id="SM00220">
    <property type="entry name" value="S_TKc"/>
    <property type="match status" value="1"/>
</dbReference>
<accession>A0A8H6Z7X0</accession>
<dbReference type="OrthoDB" id="10252354at2759"/>
<dbReference type="Gene3D" id="1.10.510.10">
    <property type="entry name" value="Transferase(Phosphotransferase) domain 1"/>
    <property type="match status" value="1"/>
</dbReference>
<dbReference type="EMBL" id="JACAZH010000003">
    <property type="protein sequence ID" value="KAF7373943.1"/>
    <property type="molecule type" value="Genomic_DNA"/>
</dbReference>
<dbReference type="AlphaFoldDB" id="A0A8H6Z7X0"/>
<evidence type="ECO:0000313" key="9">
    <source>
        <dbReference type="Proteomes" id="UP000623467"/>
    </source>
</evidence>
<dbReference type="InterPro" id="IPR000719">
    <property type="entry name" value="Prot_kinase_dom"/>
</dbReference>
<evidence type="ECO:0000313" key="8">
    <source>
        <dbReference type="EMBL" id="KAF7373943.1"/>
    </source>
</evidence>
<keyword evidence="2" id="KW-0808">Transferase</keyword>
<evidence type="ECO:0000259" key="7">
    <source>
        <dbReference type="PROSITE" id="PS50011"/>
    </source>
</evidence>
<keyword evidence="3" id="KW-0547">Nucleotide-binding</keyword>
<name>A0A8H6Z7X0_9AGAR</name>
<organism evidence="8 9">
    <name type="scientific">Mycena sanguinolenta</name>
    <dbReference type="NCBI Taxonomy" id="230812"/>
    <lineage>
        <taxon>Eukaryota</taxon>
        <taxon>Fungi</taxon>
        <taxon>Dikarya</taxon>
        <taxon>Basidiomycota</taxon>
        <taxon>Agaricomycotina</taxon>
        <taxon>Agaricomycetes</taxon>
        <taxon>Agaricomycetidae</taxon>
        <taxon>Agaricales</taxon>
        <taxon>Marasmiineae</taxon>
        <taxon>Mycenaceae</taxon>
        <taxon>Mycena</taxon>
    </lineage>
</organism>
<dbReference type="PROSITE" id="PS50011">
    <property type="entry name" value="PROTEIN_KINASE_DOM"/>
    <property type="match status" value="1"/>
</dbReference>
<protein>
    <submittedName>
        <fullName evidence="8">STE/STE7/MEK1 protein kinase</fullName>
    </submittedName>
</protein>
<dbReference type="PANTHER" id="PTHR47448:SF1">
    <property type="entry name" value="SERINE_THREONINE-PROTEIN KINASE STE7 HOMOLOG"/>
    <property type="match status" value="1"/>
</dbReference>
<reference evidence="8" key="1">
    <citation type="submission" date="2020-05" db="EMBL/GenBank/DDBJ databases">
        <title>Mycena genomes resolve the evolution of fungal bioluminescence.</title>
        <authorList>
            <person name="Tsai I.J."/>
        </authorList>
    </citation>
    <scope>NUCLEOTIDE SEQUENCE</scope>
    <source>
        <strain evidence="8">160909Yilan</strain>
    </source>
</reference>
<feature type="domain" description="Protein kinase" evidence="7">
    <location>
        <begin position="88"/>
        <end position="397"/>
    </location>
</feature>
<proteinExistence type="predicted"/>
<dbReference type="Proteomes" id="UP000623467">
    <property type="component" value="Unassembled WGS sequence"/>
</dbReference>
<evidence type="ECO:0000256" key="1">
    <source>
        <dbReference type="ARBA" id="ARBA00022527"/>
    </source>
</evidence>
<dbReference type="PROSITE" id="PS00108">
    <property type="entry name" value="PROTEIN_KINASE_ST"/>
    <property type="match status" value="1"/>
</dbReference>
<evidence type="ECO:0000256" key="2">
    <source>
        <dbReference type="ARBA" id="ARBA00022679"/>
    </source>
</evidence>
<dbReference type="GO" id="GO:0004712">
    <property type="term" value="F:protein serine/threonine/tyrosine kinase activity"/>
    <property type="evidence" value="ECO:0007669"/>
    <property type="project" value="UniProtKB-ARBA"/>
</dbReference>
<feature type="region of interest" description="Disordered" evidence="6">
    <location>
        <begin position="292"/>
        <end position="338"/>
    </location>
</feature>
<dbReference type="InterPro" id="IPR050915">
    <property type="entry name" value="MAP_kinase_kinase"/>
</dbReference>
<dbReference type="InterPro" id="IPR011009">
    <property type="entry name" value="Kinase-like_dom_sf"/>
</dbReference>
<keyword evidence="4 8" id="KW-0418">Kinase</keyword>
<evidence type="ECO:0000256" key="4">
    <source>
        <dbReference type="ARBA" id="ARBA00022777"/>
    </source>
</evidence>
<gene>
    <name evidence="8" type="ORF">MSAN_00606700</name>
</gene>
<comment type="caution">
    <text evidence="8">The sequence shown here is derived from an EMBL/GenBank/DDBJ whole genome shotgun (WGS) entry which is preliminary data.</text>
</comment>
<sequence>MSIRKKRNFRDLQLPATALGPNVDAEPVPSRVAPVGPRRRPLALRENGSSAHVDPSSLDDFQPSISSTIASLDPKPQYKEFDLKNDDFNILQELGQGNGGQCDEGAARTHRYGHGKEGVCFRIVLIDAKPAERKKILLELQIMHDCDSPYIVSSYGAYLAEPNICICMEFMDKGSFDGIYKRIGAIDIKVVGKVAVAVLEGLRYLYDEHRIIHRDIKPSNVLCNSNGEIKLCDFGVSGELVNSIANTFVGTSIYMSPERIQGATYSVKSDIWSLGITLIELSVGQFPFSGSFSDSEDSDHEHEREDEQLHSNRDSLQVPLSATTRRRNRRRSKGVSLHGGGMMMSIIELMHQIVNEPSPRLPSGKFGADAEAFVNGCLEKDIDARRTPAQLFDYAWIQHSRANTVDMKAWAATF</sequence>
<dbReference type="Gene3D" id="3.30.200.20">
    <property type="entry name" value="Phosphorylase Kinase, domain 1"/>
    <property type="match status" value="1"/>
</dbReference>